<name>A0A8H6VRR0_9PEZI</name>
<keyword evidence="2" id="KW-1185">Reference proteome</keyword>
<evidence type="ECO:0000313" key="1">
    <source>
        <dbReference type="EMBL" id="KAF7198134.1"/>
    </source>
</evidence>
<dbReference type="AlphaFoldDB" id="A0A8H6VRR0"/>
<accession>A0A8H6VRR0</accession>
<sequence>MAYRIAKKDKVSHLGLYHHQPTAVANNAANHFSARKRKHWEIDMSAPAPPTRFSCGSNRLYSSCPPPEKNARDNAIAKFEERSGTHLYSIIPDANKPDDLPGHARDLEKKWSKNAIKLVEKTGTDVQMAQRLIHEAVLKRTGGADEVMKPEDMLKAWELAVIEEAFTAGYAAGLEEGRQQA</sequence>
<dbReference type="EMBL" id="JABCIY010000003">
    <property type="protein sequence ID" value="KAF7198134.1"/>
    <property type="molecule type" value="Genomic_DNA"/>
</dbReference>
<organism evidence="1 2">
    <name type="scientific">Pseudocercospora fuligena</name>
    <dbReference type="NCBI Taxonomy" id="685502"/>
    <lineage>
        <taxon>Eukaryota</taxon>
        <taxon>Fungi</taxon>
        <taxon>Dikarya</taxon>
        <taxon>Ascomycota</taxon>
        <taxon>Pezizomycotina</taxon>
        <taxon>Dothideomycetes</taxon>
        <taxon>Dothideomycetidae</taxon>
        <taxon>Mycosphaerellales</taxon>
        <taxon>Mycosphaerellaceae</taxon>
        <taxon>Pseudocercospora</taxon>
    </lineage>
</organism>
<gene>
    <name evidence="1" type="ORF">HII31_00490</name>
</gene>
<comment type="caution">
    <text evidence="1">The sequence shown here is derived from an EMBL/GenBank/DDBJ whole genome shotgun (WGS) entry which is preliminary data.</text>
</comment>
<proteinExistence type="predicted"/>
<protein>
    <submittedName>
        <fullName evidence="1">Uncharacterized protein</fullName>
    </submittedName>
</protein>
<dbReference type="Proteomes" id="UP000660729">
    <property type="component" value="Unassembled WGS sequence"/>
</dbReference>
<evidence type="ECO:0000313" key="2">
    <source>
        <dbReference type="Proteomes" id="UP000660729"/>
    </source>
</evidence>
<reference evidence="1" key="1">
    <citation type="submission" date="2020-04" db="EMBL/GenBank/DDBJ databases">
        <title>Draft genome resource of the tomato pathogen Pseudocercospora fuligena.</title>
        <authorList>
            <person name="Zaccaron A."/>
        </authorList>
    </citation>
    <scope>NUCLEOTIDE SEQUENCE</scope>
    <source>
        <strain evidence="1">PF001</strain>
    </source>
</reference>